<dbReference type="EMBL" id="JAHWDP010000001">
    <property type="protein sequence ID" value="MBW2937354.1"/>
    <property type="molecule type" value="Genomic_DNA"/>
</dbReference>
<dbReference type="PANTHER" id="PTHR12598:SF0">
    <property type="entry name" value="COPPER HOMEOSTASIS PROTEIN CUTC HOMOLOG"/>
    <property type="match status" value="1"/>
</dbReference>
<comment type="subcellular location">
    <subcellularLocation>
        <location evidence="2">Cytoplasm</location>
    </subcellularLocation>
</comment>
<dbReference type="FunFam" id="3.20.20.380:FF:000001">
    <property type="entry name" value="Copper homeostasis protein CutC"/>
    <property type="match status" value="1"/>
</dbReference>
<dbReference type="PANTHER" id="PTHR12598">
    <property type="entry name" value="COPPER HOMEOSTASIS PROTEIN CUTC"/>
    <property type="match status" value="1"/>
</dbReference>
<dbReference type="GO" id="GO:0005507">
    <property type="term" value="F:copper ion binding"/>
    <property type="evidence" value="ECO:0007669"/>
    <property type="project" value="TreeGrafter"/>
</dbReference>
<evidence type="ECO:0000313" key="4">
    <source>
        <dbReference type="Proteomes" id="UP001138686"/>
    </source>
</evidence>
<evidence type="ECO:0000256" key="1">
    <source>
        <dbReference type="ARBA" id="ARBA00007768"/>
    </source>
</evidence>
<name>A0A9X1JUX4_9FLAO</name>
<evidence type="ECO:0000256" key="2">
    <source>
        <dbReference type="HAMAP-Rule" id="MF_00795"/>
    </source>
</evidence>
<proteinExistence type="inferred from homology"/>
<dbReference type="AlphaFoldDB" id="A0A9X1JUX4"/>
<dbReference type="Proteomes" id="UP001138686">
    <property type="component" value="Unassembled WGS sequence"/>
</dbReference>
<protein>
    <recommendedName>
        <fullName evidence="2">PF03932 family protein CutC</fullName>
    </recommendedName>
</protein>
<keyword evidence="2" id="KW-0963">Cytoplasm</keyword>
<dbReference type="GO" id="GO:0005737">
    <property type="term" value="C:cytoplasm"/>
    <property type="evidence" value="ECO:0007669"/>
    <property type="project" value="UniProtKB-SubCell"/>
</dbReference>
<sequence length="238" mass="25851">MILEICANSFESAMAAQKVGAHRIELCTELSLGGVTPSFGLIEKVLSSLTIPVHVLIRPRSGNFTYTESEVDVMLKDIQQCKKMGVAGIVTGALTLENEIDVETTQQLLLASEGLDVTFHRAFDWCHNPKKSLQELQQLGVKRILTSGQQPNAFEGLTLLKELKALSESIEIMPGGGIHSENVGAFKKAGFISVHCSASEKVQTLINAPKVAMQSALDEGVITYSSEEKIREILKKLA</sequence>
<dbReference type="InterPro" id="IPR005627">
    <property type="entry name" value="CutC-like"/>
</dbReference>
<dbReference type="Pfam" id="PF03932">
    <property type="entry name" value="CutC"/>
    <property type="match status" value="1"/>
</dbReference>
<dbReference type="HAMAP" id="MF_00795">
    <property type="entry name" value="CutC"/>
    <property type="match status" value="1"/>
</dbReference>
<organism evidence="3 4">
    <name type="scientific">Halomarinibacterium sedimenti</name>
    <dbReference type="NCBI Taxonomy" id="2857106"/>
    <lineage>
        <taxon>Bacteria</taxon>
        <taxon>Pseudomonadati</taxon>
        <taxon>Bacteroidota</taxon>
        <taxon>Flavobacteriia</taxon>
        <taxon>Flavobacteriales</taxon>
        <taxon>Flavobacteriaceae</taxon>
        <taxon>Halomarinibacterium</taxon>
    </lineage>
</organism>
<comment type="caution">
    <text evidence="3">The sequence shown here is derived from an EMBL/GenBank/DDBJ whole genome shotgun (WGS) entry which is preliminary data.</text>
</comment>
<reference evidence="3" key="1">
    <citation type="submission" date="2021-07" db="EMBL/GenBank/DDBJ databases">
        <title>Aureisphaera sp. CAU 1614 isolated from sea sediment.</title>
        <authorList>
            <person name="Kim W."/>
        </authorList>
    </citation>
    <scope>NUCLEOTIDE SEQUENCE</scope>
    <source>
        <strain evidence="3">CAU 1614</strain>
    </source>
</reference>
<keyword evidence="4" id="KW-1185">Reference proteome</keyword>
<dbReference type="RefSeq" id="WP_219051708.1">
    <property type="nucleotide sequence ID" value="NZ_JAHWDP010000001.1"/>
</dbReference>
<comment type="caution">
    <text evidence="2">Once thought to be involved in copper homeostasis, experiments in E.coli have shown this is not the case.</text>
</comment>
<accession>A0A9X1JUX4</accession>
<gene>
    <name evidence="2" type="primary">cutC</name>
    <name evidence="3" type="ORF">KXJ69_04515</name>
</gene>
<comment type="similarity">
    <text evidence="1 2">Belongs to the CutC family.</text>
</comment>
<evidence type="ECO:0000313" key="3">
    <source>
        <dbReference type="EMBL" id="MBW2937354.1"/>
    </source>
</evidence>